<dbReference type="AlphaFoldDB" id="M4HWQ0"/>
<feature type="chain" id="PRO_5004053862" evidence="1">
    <location>
        <begin position="19"/>
        <end position="264"/>
    </location>
</feature>
<dbReference type="EMBL" id="JX523949">
    <property type="protein sequence ID" value="AFT63969.1"/>
    <property type="molecule type" value="Genomic_DNA"/>
</dbReference>
<proteinExistence type="predicted"/>
<reference evidence="2" key="1">
    <citation type="journal article" date="2013" name="Mar. Drugs">
        <title>Assessing the effectiveness of functional genetic screens for the identification of bioactive metabolites.</title>
        <authorList>
            <person name="Penesyan A."/>
            <person name="Ballestriero F."/>
            <person name="Daim M."/>
            <person name="Kjelleberg S."/>
            <person name="Thomas T."/>
            <person name="Egan S."/>
        </authorList>
    </citation>
    <scope>NUCLEOTIDE SEQUENCE</scope>
    <source>
        <strain evidence="2">D250</strain>
    </source>
</reference>
<keyword evidence="1" id="KW-0732">Signal</keyword>
<feature type="signal peptide" evidence="1">
    <location>
        <begin position="1"/>
        <end position="18"/>
    </location>
</feature>
<evidence type="ECO:0000313" key="2">
    <source>
        <dbReference type="EMBL" id="AFT63969.1"/>
    </source>
</evidence>
<sequence>MLKKLLLLTLILSTPTIAESYKTRDFTIEYDPNVPISIVEQLAERVINNRKVVLAYLHQSNNYTGTPIKERLTVYISKQRRTPYQNWNTIHIPEKRVLSEFSEESNEGNGLAVIHELTHVYAVSAYRKNKKNGYEDRFFDDGLAVFLQHRFGESEEYPDFGVDLYRAVAEKSTEYGELIALPEAENVRHSAKTGLGRRLAYLQEGAFTQFLIENYGLDKYLKIYAGETPKKVTGKTLNELEKDWVQLIKKFTPKNQQGKPDLMT</sequence>
<accession>M4HWQ0</accession>
<evidence type="ECO:0000256" key="1">
    <source>
        <dbReference type="SAM" id="SignalP"/>
    </source>
</evidence>
<protein>
    <submittedName>
        <fullName evidence="2">Uncharacterized protein</fullName>
    </submittedName>
</protein>
<name>M4HWQ0_9GAMM</name>
<organism evidence="2">
    <name type="scientific">gamma proteobacterium D250</name>
    <dbReference type="NCBI Taxonomy" id="649546"/>
    <lineage>
        <taxon>Bacteria</taxon>
        <taxon>Pseudomonadati</taxon>
        <taxon>Pseudomonadota</taxon>
        <taxon>Gammaproteobacteria</taxon>
    </lineage>
</organism>